<dbReference type="InterPro" id="IPR036259">
    <property type="entry name" value="MFS_trans_sf"/>
</dbReference>
<dbReference type="InterPro" id="IPR020846">
    <property type="entry name" value="MFS_dom"/>
</dbReference>
<protein>
    <recommendedName>
        <fullName evidence="7">Major facilitator superfamily (MFS) profile domain-containing protein</fullName>
    </recommendedName>
</protein>
<dbReference type="eggNOG" id="KOG0255">
    <property type="taxonomic scope" value="Eukaryota"/>
</dbReference>
<evidence type="ECO:0000256" key="3">
    <source>
        <dbReference type="ARBA" id="ARBA00022989"/>
    </source>
</evidence>
<evidence type="ECO:0000259" key="7">
    <source>
        <dbReference type="PROSITE" id="PS50850"/>
    </source>
</evidence>
<evidence type="ECO:0000256" key="1">
    <source>
        <dbReference type="ARBA" id="ARBA00004141"/>
    </source>
</evidence>
<dbReference type="AlphaFoldDB" id="W2RLK7"/>
<dbReference type="PANTHER" id="PTHR23502">
    <property type="entry name" value="MAJOR FACILITATOR SUPERFAMILY"/>
    <property type="match status" value="1"/>
</dbReference>
<feature type="transmembrane region" description="Helical" evidence="6">
    <location>
        <begin position="217"/>
        <end position="240"/>
    </location>
</feature>
<gene>
    <name evidence="8" type="ORF">HMPREF1541_08897</name>
</gene>
<keyword evidence="3 6" id="KW-1133">Transmembrane helix</keyword>
<evidence type="ECO:0000256" key="4">
    <source>
        <dbReference type="ARBA" id="ARBA00023136"/>
    </source>
</evidence>
<dbReference type="HOGENOM" id="CLU_008455_0_5_1"/>
<comment type="subcellular location">
    <subcellularLocation>
        <location evidence="1">Membrane</location>
        <topology evidence="1">Multi-pass membrane protein</topology>
    </subcellularLocation>
</comment>
<feature type="transmembrane region" description="Helical" evidence="6">
    <location>
        <begin position="498"/>
        <end position="516"/>
    </location>
</feature>
<evidence type="ECO:0000256" key="5">
    <source>
        <dbReference type="SAM" id="MobiDB-lite"/>
    </source>
</evidence>
<feature type="transmembrane region" description="Helical" evidence="6">
    <location>
        <begin position="246"/>
        <end position="266"/>
    </location>
</feature>
<dbReference type="InParanoid" id="W2RLK7"/>
<feature type="transmembrane region" description="Helical" evidence="6">
    <location>
        <begin position="404"/>
        <end position="422"/>
    </location>
</feature>
<feature type="domain" description="Major facilitator superfamily (MFS) profile" evidence="7">
    <location>
        <begin position="92"/>
        <end position="559"/>
    </location>
</feature>
<feature type="compositionally biased region" description="Polar residues" evidence="5">
    <location>
        <begin position="28"/>
        <end position="37"/>
    </location>
</feature>
<dbReference type="SUPFAM" id="SSF103473">
    <property type="entry name" value="MFS general substrate transporter"/>
    <property type="match status" value="1"/>
</dbReference>
<evidence type="ECO:0000313" key="8">
    <source>
        <dbReference type="EMBL" id="ETN36619.1"/>
    </source>
</evidence>
<dbReference type="STRING" id="1220924.W2RLK7"/>
<evidence type="ECO:0000313" key="9">
    <source>
        <dbReference type="Proteomes" id="UP000030752"/>
    </source>
</evidence>
<dbReference type="OrthoDB" id="6770063at2759"/>
<feature type="transmembrane region" description="Helical" evidence="6">
    <location>
        <begin position="158"/>
        <end position="177"/>
    </location>
</feature>
<dbReference type="Gene3D" id="1.20.1250.20">
    <property type="entry name" value="MFS general substrate transporter like domains"/>
    <property type="match status" value="1"/>
</dbReference>
<feature type="transmembrane region" description="Helical" evidence="6">
    <location>
        <begin position="536"/>
        <end position="556"/>
    </location>
</feature>
<proteinExistence type="predicted"/>
<organism evidence="8 9">
    <name type="scientific">Cyphellophora europaea (strain CBS 101466)</name>
    <name type="common">Phialophora europaea</name>
    <dbReference type="NCBI Taxonomy" id="1220924"/>
    <lineage>
        <taxon>Eukaryota</taxon>
        <taxon>Fungi</taxon>
        <taxon>Dikarya</taxon>
        <taxon>Ascomycota</taxon>
        <taxon>Pezizomycotina</taxon>
        <taxon>Eurotiomycetes</taxon>
        <taxon>Chaetothyriomycetidae</taxon>
        <taxon>Chaetothyriales</taxon>
        <taxon>Cyphellophoraceae</taxon>
        <taxon>Cyphellophora</taxon>
    </lineage>
</organism>
<dbReference type="VEuPathDB" id="FungiDB:HMPREF1541_08897"/>
<dbReference type="FunFam" id="1.20.1720.10:FF:000061">
    <property type="entry name" value="Uncharacterized protein"/>
    <property type="match status" value="1"/>
</dbReference>
<dbReference type="CDD" id="cd17323">
    <property type="entry name" value="MFS_Tpo1_MDR_like"/>
    <property type="match status" value="1"/>
</dbReference>
<feature type="transmembrane region" description="Helical" evidence="6">
    <location>
        <begin position="365"/>
        <end position="384"/>
    </location>
</feature>
<dbReference type="GeneID" id="19976236"/>
<feature type="transmembrane region" description="Helical" evidence="6">
    <location>
        <begin position="442"/>
        <end position="461"/>
    </location>
</feature>
<feature type="transmembrane region" description="Helical" evidence="6">
    <location>
        <begin position="91"/>
        <end position="111"/>
    </location>
</feature>
<dbReference type="RefSeq" id="XP_008721437.1">
    <property type="nucleotide sequence ID" value="XM_008723215.1"/>
</dbReference>
<evidence type="ECO:0000256" key="2">
    <source>
        <dbReference type="ARBA" id="ARBA00022692"/>
    </source>
</evidence>
<sequence length="578" mass="63638">MPVDVAVTAPEVAAPPRSNSEIHIGGTEMTNPQTDFTSSKRGGIDWRYMTFTTAIPTTPVLEPNAHIELPPCPDLKQYDSPFYWSPLRKNLITYLSCSVNTVAAYAAGSYAAPEEQLREKWGVSHVAFSLGITLYTIGFGVAPMVLAPLSEINGRRPVFIATGLLFVAMQLACALAPNFAGMLVFRFLKGVGGSTFSTMVGGILADIWVTKERNTPMVLFTGATMFGTGLGPLVSGVVAQRLPWRWVYYVQLIVSGALVALVTVFFKETRGSIILSHKAKAVNKWYEQLESLGVIGMQPISSGTPTDQEKGIMTGSDLKFQTTTTIGSPERIRFKVLEDEQRASLSRMIAMSLYRPIHMLVTEPVVFFFSLWISFAWAILYLQFGSVPLAYRVVFNFTLEQSGYVFGAMCIGAIFSTVLCIWQDKFLNRRYPAKMATPEGRMLATCVEAAFLPISLFWFGWTCYSSIHWIVPTISIAFTTLAIFSIFLAVFNYSADAYHTYTSSALAASGICRNFLGGSFPLLTHKMFNSLGFQAASSLLGGIALVLTLVPCVLVWQGPKIRARSRIAREFMEKGETE</sequence>
<name>W2RLK7_CYPE1</name>
<evidence type="ECO:0000256" key="6">
    <source>
        <dbReference type="SAM" id="Phobius"/>
    </source>
</evidence>
<dbReference type="EMBL" id="KB822725">
    <property type="protein sequence ID" value="ETN36619.1"/>
    <property type="molecule type" value="Genomic_DNA"/>
</dbReference>
<dbReference type="InterPro" id="IPR011701">
    <property type="entry name" value="MFS"/>
</dbReference>
<dbReference type="GO" id="GO:0005886">
    <property type="term" value="C:plasma membrane"/>
    <property type="evidence" value="ECO:0007669"/>
    <property type="project" value="TreeGrafter"/>
</dbReference>
<keyword evidence="9" id="KW-1185">Reference proteome</keyword>
<dbReference type="PANTHER" id="PTHR23502:SF134">
    <property type="entry name" value="MAJOR FACILITATOR SUPERFAMILY (MFS) PROFILE DOMAIN-CONTAINING PROTEIN-RELATED"/>
    <property type="match status" value="1"/>
</dbReference>
<dbReference type="PROSITE" id="PS50850">
    <property type="entry name" value="MFS"/>
    <property type="match status" value="1"/>
</dbReference>
<accession>W2RLK7</accession>
<feature type="region of interest" description="Disordered" evidence="5">
    <location>
        <begin position="16"/>
        <end position="37"/>
    </location>
</feature>
<keyword evidence="2 6" id="KW-0812">Transmembrane</keyword>
<feature type="transmembrane region" description="Helical" evidence="6">
    <location>
        <begin position="467"/>
        <end position="491"/>
    </location>
</feature>
<dbReference type="Pfam" id="PF07690">
    <property type="entry name" value="MFS_1"/>
    <property type="match status" value="1"/>
</dbReference>
<feature type="transmembrane region" description="Helical" evidence="6">
    <location>
        <begin position="183"/>
        <end position="205"/>
    </location>
</feature>
<dbReference type="GO" id="GO:0022857">
    <property type="term" value="F:transmembrane transporter activity"/>
    <property type="evidence" value="ECO:0007669"/>
    <property type="project" value="InterPro"/>
</dbReference>
<dbReference type="Proteomes" id="UP000030752">
    <property type="component" value="Unassembled WGS sequence"/>
</dbReference>
<feature type="transmembrane region" description="Helical" evidence="6">
    <location>
        <begin position="123"/>
        <end position="146"/>
    </location>
</feature>
<keyword evidence="4 6" id="KW-0472">Membrane</keyword>
<reference evidence="8 9" key="1">
    <citation type="submission" date="2013-03" db="EMBL/GenBank/DDBJ databases">
        <title>The Genome Sequence of Phialophora europaea CBS 101466.</title>
        <authorList>
            <consortium name="The Broad Institute Genomics Platform"/>
            <person name="Cuomo C."/>
            <person name="de Hoog S."/>
            <person name="Gorbushina A."/>
            <person name="Walker B."/>
            <person name="Young S.K."/>
            <person name="Zeng Q."/>
            <person name="Gargeya S."/>
            <person name="Fitzgerald M."/>
            <person name="Haas B."/>
            <person name="Abouelleil A."/>
            <person name="Allen A.W."/>
            <person name="Alvarado L."/>
            <person name="Arachchi H.M."/>
            <person name="Berlin A.M."/>
            <person name="Chapman S.B."/>
            <person name="Gainer-Dewar J."/>
            <person name="Goldberg J."/>
            <person name="Griggs A."/>
            <person name="Gujja S."/>
            <person name="Hansen M."/>
            <person name="Howarth C."/>
            <person name="Imamovic A."/>
            <person name="Ireland A."/>
            <person name="Larimer J."/>
            <person name="McCowan C."/>
            <person name="Murphy C."/>
            <person name="Pearson M."/>
            <person name="Poon T.W."/>
            <person name="Priest M."/>
            <person name="Roberts A."/>
            <person name="Saif S."/>
            <person name="Shea T."/>
            <person name="Sisk P."/>
            <person name="Sykes S."/>
            <person name="Wortman J."/>
            <person name="Nusbaum C."/>
            <person name="Birren B."/>
        </authorList>
    </citation>
    <scope>NUCLEOTIDE SEQUENCE [LARGE SCALE GENOMIC DNA]</scope>
    <source>
        <strain evidence="8 9">CBS 101466</strain>
    </source>
</reference>